<dbReference type="EMBL" id="LUGG01000001">
    <property type="protein sequence ID" value="OBZ78859.1"/>
    <property type="molecule type" value="Genomic_DNA"/>
</dbReference>
<protein>
    <submittedName>
        <fullName evidence="7">Pre-mRNA polyadenylation factor fip1</fullName>
    </submittedName>
</protein>
<feature type="compositionally biased region" description="Polar residues" evidence="5">
    <location>
        <begin position="150"/>
        <end position="159"/>
    </location>
</feature>
<dbReference type="AlphaFoldDB" id="A0A1C7MQZ6"/>
<feature type="compositionally biased region" description="Acidic residues" evidence="5">
    <location>
        <begin position="74"/>
        <end position="95"/>
    </location>
</feature>
<reference evidence="7 8" key="1">
    <citation type="submission" date="2016-03" db="EMBL/GenBank/DDBJ databases">
        <title>Whole genome sequencing of Grifola frondosa 9006-11.</title>
        <authorList>
            <person name="Min B."/>
            <person name="Park H."/>
            <person name="Kim J.-G."/>
            <person name="Cho H."/>
            <person name="Oh Y.-L."/>
            <person name="Kong W.-S."/>
            <person name="Choi I.-G."/>
        </authorList>
    </citation>
    <scope>NUCLEOTIDE SEQUENCE [LARGE SCALE GENOMIC DNA]</scope>
    <source>
        <strain evidence="7 8">9006-11</strain>
    </source>
</reference>
<feature type="domain" description="Pre-mRNA polyadenylation factor Fip1" evidence="6">
    <location>
        <begin position="220"/>
        <end position="260"/>
    </location>
</feature>
<evidence type="ECO:0000259" key="6">
    <source>
        <dbReference type="Pfam" id="PF05182"/>
    </source>
</evidence>
<dbReference type="OMA" id="MEDMMMF"/>
<keyword evidence="8" id="KW-1185">Reference proteome</keyword>
<gene>
    <name evidence="7" type="ORF">A0H81_01357</name>
</gene>
<keyword evidence="4" id="KW-0539">Nucleus</keyword>
<dbReference type="Pfam" id="PF05182">
    <property type="entry name" value="Fip1"/>
    <property type="match status" value="1"/>
</dbReference>
<feature type="region of interest" description="Disordered" evidence="5">
    <location>
        <begin position="64"/>
        <end position="212"/>
    </location>
</feature>
<dbReference type="STRING" id="5627.A0A1C7MQZ6"/>
<evidence type="ECO:0000313" key="7">
    <source>
        <dbReference type="EMBL" id="OBZ78859.1"/>
    </source>
</evidence>
<dbReference type="Proteomes" id="UP000092993">
    <property type="component" value="Unassembled WGS sequence"/>
</dbReference>
<comment type="subcellular location">
    <subcellularLocation>
        <location evidence="1">Nucleus</location>
    </subcellularLocation>
</comment>
<evidence type="ECO:0000256" key="5">
    <source>
        <dbReference type="SAM" id="MobiDB-lite"/>
    </source>
</evidence>
<dbReference type="InterPro" id="IPR051187">
    <property type="entry name" value="Pre-mRNA_3'-end_processing_reg"/>
</dbReference>
<keyword evidence="3" id="KW-0507">mRNA processing</keyword>
<dbReference type="PANTHER" id="PTHR13484:SF0">
    <property type="entry name" value="PRE-MRNA 3'-END-PROCESSING FACTOR FIP1"/>
    <property type="match status" value="1"/>
</dbReference>
<comment type="similarity">
    <text evidence="2">Belongs to the FIP1 family.</text>
</comment>
<feature type="compositionally biased region" description="Low complexity" evidence="5">
    <location>
        <begin position="30"/>
        <end position="45"/>
    </location>
</feature>
<evidence type="ECO:0000256" key="1">
    <source>
        <dbReference type="ARBA" id="ARBA00004123"/>
    </source>
</evidence>
<dbReference type="PANTHER" id="PTHR13484">
    <property type="entry name" value="FIP1-LIKE 1 PROTEIN"/>
    <property type="match status" value="1"/>
</dbReference>
<name>A0A1C7MQZ6_GRIFR</name>
<dbReference type="GO" id="GO:0006397">
    <property type="term" value="P:mRNA processing"/>
    <property type="evidence" value="ECO:0007669"/>
    <property type="project" value="UniProtKB-KW"/>
</dbReference>
<comment type="caution">
    <text evidence="7">The sequence shown here is derived from an EMBL/GenBank/DDBJ whole genome shotgun (WGS) entry which is preliminary data.</text>
</comment>
<evidence type="ECO:0000256" key="4">
    <source>
        <dbReference type="ARBA" id="ARBA00023242"/>
    </source>
</evidence>
<dbReference type="InterPro" id="IPR007854">
    <property type="entry name" value="Fip1_dom"/>
</dbReference>
<organism evidence="7 8">
    <name type="scientific">Grifola frondosa</name>
    <name type="common">Maitake</name>
    <name type="synonym">Polyporus frondosus</name>
    <dbReference type="NCBI Taxonomy" id="5627"/>
    <lineage>
        <taxon>Eukaryota</taxon>
        <taxon>Fungi</taxon>
        <taxon>Dikarya</taxon>
        <taxon>Basidiomycota</taxon>
        <taxon>Agaricomycotina</taxon>
        <taxon>Agaricomycetes</taxon>
        <taxon>Polyporales</taxon>
        <taxon>Grifolaceae</taxon>
        <taxon>Grifola</taxon>
    </lineage>
</organism>
<dbReference type="OrthoDB" id="1917198at2759"/>
<dbReference type="GO" id="GO:0005847">
    <property type="term" value="C:mRNA cleavage and polyadenylation specificity factor complex"/>
    <property type="evidence" value="ECO:0007669"/>
    <property type="project" value="TreeGrafter"/>
</dbReference>
<feature type="compositionally biased region" description="Polar residues" evidence="5">
    <location>
        <begin position="110"/>
        <end position="140"/>
    </location>
</feature>
<feature type="region of interest" description="Disordered" evidence="5">
    <location>
        <begin position="1"/>
        <end position="45"/>
    </location>
</feature>
<accession>A0A1C7MQZ6</accession>
<evidence type="ECO:0000313" key="8">
    <source>
        <dbReference type="Proteomes" id="UP000092993"/>
    </source>
</evidence>
<sequence>MMSAADGLHSMDEDDSFLYGDSNTEEEVVKPPVQTTVPQPIPVEQTQPAPEDVVAQLELPAAVTTNGVVRESEEATPEVEVEEEEEEESDDDVEIIMEPTARSLDFRNQAGRTSIGRTTSATFNAPSKAPQSQPSLTTEYTPRERGGVTKLSSTPQPSGATPIPALSATPGSTQKTSEGELQATDSGPDPSTLPPVTAPPSHPSINPSIPGTLDGRSILEVDLNALAEKPWRRPGSDISDWFNYGFDEISWEAYCYRRREVGEVASVLKSNVLNFSGMPEEQLTALPPEIRTMVMAGATAMMASGGAGPSGPGMLPPGAG</sequence>
<proteinExistence type="inferred from homology"/>
<evidence type="ECO:0000256" key="3">
    <source>
        <dbReference type="ARBA" id="ARBA00022664"/>
    </source>
</evidence>
<feature type="compositionally biased region" description="Pro residues" evidence="5">
    <location>
        <begin position="191"/>
        <end position="202"/>
    </location>
</feature>
<evidence type="ECO:0000256" key="2">
    <source>
        <dbReference type="ARBA" id="ARBA00007459"/>
    </source>
</evidence>